<accession>A0A2V0RIP2</accession>
<sequence>MAQQAPGTSPTTLVFARCDVQAYRFGRSLGYYAREYLRLNSLPNTSSAAIRTASFNLANESLSLKNRTLSPLPLNVLTQTIASIVSQNADPTDQSLMLPFIKGNFADMSYPTGISALRGTAGDFTTTNTLFLYGNDGTFYWEGNIGQQEVVSASVLSNENMWVSSERGNITIGGAARKNFNMSAPFTINLNPGSIKIRVLAACYLPFDADLLEEARLGYDRFKKYAIGTLGGQFYLPISIDTLIVSAYKQNRFQTHVPAILIALFSAYEVVSRCY</sequence>
<reference evidence="1" key="1">
    <citation type="submission" date="2017-04" db="EMBL/GenBank/DDBJ databases">
        <title>Unveiling RNA virosphere associated with marine microorganisms.</title>
        <authorList>
            <person name="Urayama S."/>
            <person name="Takaki Y."/>
            <person name="Nishi S."/>
            <person name="Yoshida Y."/>
            <person name="Deguchi S."/>
            <person name="Takai K."/>
            <person name="Nunoura T."/>
        </authorList>
    </citation>
    <scope>NUCLEOTIDE SEQUENCE</scope>
</reference>
<organism evidence="1">
    <name type="scientific">viral metagenome</name>
    <dbReference type="NCBI Taxonomy" id="1070528"/>
    <lineage>
        <taxon>unclassified sequences</taxon>
        <taxon>metagenomes</taxon>
        <taxon>organismal metagenomes</taxon>
    </lineage>
</organism>
<proteinExistence type="predicted"/>
<comment type="caution">
    <text evidence="1">The sequence shown here is derived from an EMBL/GenBank/DDBJ whole genome shotgun (WGS) entry which is preliminary data.</text>
</comment>
<name>A0A2V0RIP2_9ZZZZ</name>
<evidence type="ECO:0000313" key="1">
    <source>
        <dbReference type="EMBL" id="GBH22075.1"/>
    </source>
</evidence>
<dbReference type="EMBL" id="BDQA01000598">
    <property type="protein sequence ID" value="GBH22075.1"/>
    <property type="molecule type" value="Genomic_RNA"/>
</dbReference>
<dbReference type="AlphaFoldDB" id="A0A2V0RIP2"/>
<protein>
    <submittedName>
        <fullName evidence="1">Uncharacterized protein</fullName>
    </submittedName>
</protein>